<dbReference type="Proteomes" id="UP000669179">
    <property type="component" value="Unassembled WGS sequence"/>
</dbReference>
<keyword evidence="2" id="KW-0378">Hydrolase</keyword>
<organism evidence="2 3">
    <name type="scientific">Actinomadura barringtoniae</name>
    <dbReference type="NCBI Taxonomy" id="1427535"/>
    <lineage>
        <taxon>Bacteria</taxon>
        <taxon>Bacillati</taxon>
        <taxon>Actinomycetota</taxon>
        <taxon>Actinomycetes</taxon>
        <taxon>Streptosporangiales</taxon>
        <taxon>Thermomonosporaceae</taxon>
        <taxon>Actinomadura</taxon>
    </lineage>
</organism>
<dbReference type="InterPro" id="IPR012296">
    <property type="entry name" value="Nuclease_put_TT1808"/>
</dbReference>
<protein>
    <submittedName>
        <fullName evidence="2">Uma2 family endonuclease</fullName>
    </submittedName>
</protein>
<evidence type="ECO:0000259" key="1">
    <source>
        <dbReference type="Pfam" id="PF05685"/>
    </source>
</evidence>
<comment type="caution">
    <text evidence="2">The sequence shown here is derived from an EMBL/GenBank/DDBJ whole genome shotgun (WGS) entry which is preliminary data.</text>
</comment>
<dbReference type="PANTHER" id="PTHR35400:SF3">
    <property type="entry name" value="SLL1072 PROTEIN"/>
    <property type="match status" value="1"/>
</dbReference>
<evidence type="ECO:0000313" key="3">
    <source>
        <dbReference type="Proteomes" id="UP000669179"/>
    </source>
</evidence>
<evidence type="ECO:0000313" key="2">
    <source>
        <dbReference type="EMBL" id="MBO2449701.1"/>
    </source>
</evidence>
<name>A0A939PJH0_9ACTN</name>
<dbReference type="PANTHER" id="PTHR35400">
    <property type="entry name" value="SLR1083 PROTEIN"/>
    <property type="match status" value="1"/>
</dbReference>
<dbReference type="Gene3D" id="3.90.1570.10">
    <property type="entry name" value="tt1808, chain A"/>
    <property type="match status" value="1"/>
</dbReference>
<reference evidence="2" key="1">
    <citation type="submission" date="2021-03" db="EMBL/GenBank/DDBJ databases">
        <authorList>
            <person name="Kanchanasin P."/>
            <person name="Saeng-In P."/>
            <person name="Phongsopitanun W."/>
            <person name="Yuki M."/>
            <person name="Kudo T."/>
            <person name="Ohkuma M."/>
            <person name="Tanasupawat S."/>
        </authorList>
    </citation>
    <scope>NUCLEOTIDE SEQUENCE</scope>
    <source>
        <strain evidence="2">GKU 128</strain>
    </source>
</reference>
<dbReference type="GO" id="GO:0004519">
    <property type="term" value="F:endonuclease activity"/>
    <property type="evidence" value="ECO:0007669"/>
    <property type="project" value="UniProtKB-KW"/>
</dbReference>
<accession>A0A939PJH0</accession>
<dbReference type="SUPFAM" id="SSF52980">
    <property type="entry name" value="Restriction endonuclease-like"/>
    <property type="match status" value="1"/>
</dbReference>
<dbReference type="InterPro" id="IPR008538">
    <property type="entry name" value="Uma2"/>
</dbReference>
<dbReference type="EMBL" id="JAGEOJ010000008">
    <property type="protein sequence ID" value="MBO2449701.1"/>
    <property type="molecule type" value="Genomic_DNA"/>
</dbReference>
<keyword evidence="3" id="KW-1185">Reference proteome</keyword>
<sequence length="192" mass="21434">MTAEPNYWQVDYPAPKPGGYTVADLPGLVLDLPYELVDGEIMMLAPATQWHGEAKILVRDMLRRQAPDDLAVVVEKGVEIREDFAPVPDVLVVDRAKVLSTSLVFEPADVRLVIEVVSPGTRTKDRKHRPVDYAGVGIPNFWLVENENDAMAFHTYELDPASSAYIATGIHRDHLEVRQPYQVTAEISAVTW</sequence>
<dbReference type="InterPro" id="IPR011335">
    <property type="entry name" value="Restrct_endonuc-II-like"/>
</dbReference>
<dbReference type="RefSeq" id="WP_208257573.1">
    <property type="nucleotide sequence ID" value="NZ_JAGEOJ010000008.1"/>
</dbReference>
<dbReference type="CDD" id="cd06260">
    <property type="entry name" value="DUF820-like"/>
    <property type="match status" value="1"/>
</dbReference>
<gene>
    <name evidence="2" type="ORF">J4573_21545</name>
</gene>
<keyword evidence="2" id="KW-0255">Endonuclease</keyword>
<feature type="domain" description="Putative restriction endonuclease" evidence="1">
    <location>
        <begin position="32"/>
        <end position="154"/>
    </location>
</feature>
<proteinExistence type="predicted"/>
<dbReference type="AlphaFoldDB" id="A0A939PJH0"/>
<dbReference type="Pfam" id="PF05685">
    <property type="entry name" value="Uma2"/>
    <property type="match status" value="1"/>
</dbReference>
<keyword evidence="2" id="KW-0540">Nuclease</keyword>